<evidence type="ECO:0000256" key="5">
    <source>
        <dbReference type="ARBA" id="ARBA00023136"/>
    </source>
</evidence>
<feature type="compositionally biased region" description="Polar residues" evidence="6">
    <location>
        <begin position="23"/>
        <end position="32"/>
    </location>
</feature>
<dbReference type="Proteomes" id="UP000316270">
    <property type="component" value="Chromosome 7"/>
</dbReference>
<gene>
    <name evidence="8" type="ORF">FKW77_007944</name>
</gene>
<proteinExistence type="inferred from homology"/>
<reference evidence="8 9" key="1">
    <citation type="submission" date="2019-07" db="EMBL/GenBank/DDBJ databases">
        <title>Finished genome of Venturia effusa.</title>
        <authorList>
            <person name="Young C.A."/>
            <person name="Cox M.P."/>
            <person name="Ganley A.R.D."/>
            <person name="David W.J."/>
        </authorList>
    </citation>
    <scope>NUCLEOTIDE SEQUENCE [LARGE SCALE GENOMIC DNA]</scope>
    <source>
        <strain evidence="9">albino</strain>
    </source>
</reference>
<dbReference type="OrthoDB" id="5376140at2759"/>
<evidence type="ECO:0000256" key="6">
    <source>
        <dbReference type="SAM" id="MobiDB-lite"/>
    </source>
</evidence>
<dbReference type="PANTHER" id="PTHR13317:SF4">
    <property type="entry name" value="TRANSMEMBRANE ANTERIOR POSTERIOR TRANSFORMATION PROTEIN 1 HOMOLOG"/>
    <property type="match status" value="1"/>
</dbReference>
<dbReference type="InterPro" id="IPR008010">
    <property type="entry name" value="Tatp1"/>
</dbReference>
<dbReference type="GO" id="GO:0005789">
    <property type="term" value="C:endoplasmic reticulum membrane"/>
    <property type="evidence" value="ECO:0007669"/>
    <property type="project" value="TreeGrafter"/>
</dbReference>
<dbReference type="STRING" id="50376.A0A517L9M9"/>
<name>A0A517L9M9_9PEZI</name>
<dbReference type="EMBL" id="CP042191">
    <property type="protein sequence ID" value="QDS72342.1"/>
    <property type="molecule type" value="Genomic_DNA"/>
</dbReference>
<feature type="compositionally biased region" description="Basic and acidic residues" evidence="6">
    <location>
        <begin position="9"/>
        <end position="21"/>
    </location>
</feature>
<feature type="transmembrane region" description="Helical" evidence="7">
    <location>
        <begin position="564"/>
        <end position="586"/>
    </location>
</feature>
<dbReference type="PANTHER" id="PTHR13317">
    <property type="entry name" value="TRANSMEMBRANE ANTERIOR POSTERIOR TRANSFORMATION PROTEIN 1 HOMOLOG"/>
    <property type="match status" value="1"/>
</dbReference>
<evidence type="ECO:0000256" key="7">
    <source>
        <dbReference type="SAM" id="Phobius"/>
    </source>
</evidence>
<accession>A0A517L9M9</accession>
<evidence type="ECO:0000256" key="1">
    <source>
        <dbReference type="ARBA" id="ARBA00004141"/>
    </source>
</evidence>
<evidence type="ECO:0000313" key="8">
    <source>
        <dbReference type="EMBL" id="QDS72342.1"/>
    </source>
</evidence>
<dbReference type="AlphaFoldDB" id="A0A517L9M9"/>
<comment type="similarity">
    <text evidence="2">Belongs to the TAPT1 family.</text>
</comment>
<evidence type="ECO:0000313" key="9">
    <source>
        <dbReference type="Proteomes" id="UP000316270"/>
    </source>
</evidence>
<evidence type="ECO:0000256" key="2">
    <source>
        <dbReference type="ARBA" id="ARBA00008803"/>
    </source>
</evidence>
<feature type="compositionally biased region" description="Polar residues" evidence="6">
    <location>
        <begin position="410"/>
        <end position="419"/>
    </location>
</feature>
<organism evidence="8 9">
    <name type="scientific">Venturia effusa</name>
    <dbReference type="NCBI Taxonomy" id="50376"/>
    <lineage>
        <taxon>Eukaryota</taxon>
        <taxon>Fungi</taxon>
        <taxon>Dikarya</taxon>
        <taxon>Ascomycota</taxon>
        <taxon>Pezizomycotina</taxon>
        <taxon>Dothideomycetes</taxon>
        <taxon>Pleosporomycetidae</taxon>
        <taxon>Venturiales</taxon>
        <taxon>Venturiaceae</taxon>
        <taxon>Venturia</taxon>
    </lineage>
</organism>
<keyword evidence="5 7" id="KW-0472">Membrane</keyword>
<comment type="subcellular location">
    <subcellularLocation>
        <location evidence="1">Membrane</location>
        <topology evidence="1">Multi-pass membrane protein</topology>
    </subcellularLocation>
</comment>
<evidence type="ECO:0000256" key="3">
    <source>
        <dbReference type="ARBA" id="ARBA00022692"/>
    </source>
</evidence>
<feature type="transmembrane region" description="Helical" evidence="7">
    <location>
        <begin position="849"/>
        <end position="878"/>
    </location>
</feature>
<keyword evidence="4 7" id="KW-1133">Transmembrane helix</keyword>
<feature type="compositionally biased region" description="Polar residues" evidence="6">
    <location>
        <begin position="427"/>
        <end position="445"/>
    </location>
</feature>
<evidence type="ECO:0000256" key="4">
    <source>
        <dbReference type="ARBA" id="ARBA00022989"/>
    </source>
</evidence>
<feature type="transmembrane region" description="Helical" evidence="7">
    <location>
        <begin position="762"/>
        <end position="785"/>
    </location>
</feature>
<evidence type="ECO:0008006" key="10">
    <source>
        <dbReference type="Google" id="ProtNLM"/>
    </source>
</evidence>
<feature type="compositionally biased region" description="Basic and acidic residues" evidence="6">
    <location>
        <begin position="184"/>
        <end position="197"/>
    </location>
</feature>
<sequence length="963" mass="107953">MTELLNSSVEHDSRRERRFSESDQQFLPTPSITPRLGSPLLLPISPTEETFLETLEERRLDGTVETKDFAGTRVARNISILQINGGSDPSHKGYESHRQRSIGKVGSPVATQEVLKLSPQQIQDLTNSPASLPLRAAPPVAEVEEGPLSAPLYPRPPASINSIIDSCHESDEQKTRGRPKLSTRRPETYRSDHRRDFFQQTTANRDMAGLTTEQRPGLPSRTVSTPPIIRRKHSSKGQASTRDGLSDRRPDRATPSPLKLKVQKQEKANGGGNPKATPQAGTVASPVPQIPLPPMSIPTFLQLELASGRPSPLYIHSSNSDYQYEDSSIKFERLLNFISLPFQLERLLQFGAWACFDAWLYTFTILPLRFIKALLILIDWWLRNAWKELCDLVEFVYRGIGRLHRRTRSKNSQSRSATPSGDEARSRSTSVANPSSAKAKSNGQENPGILHAWPDPLRRPRKGSAYKHKRVRSTPSLLLPSHKSDLLKGLLIVLSCLLLMQLDPSRMYHNVRGQSAMKLYVIYNVLEVADRLLSAIGQDVLECLFCRETLERGADGRSKLIRPLWIFILALIYNVIHASALFYQVITLNVAINSYSNALLTLLMSNQFVEIKGAVFKKIEKENLFQLTCADVVERFQLWLMLLIIALRNVVEVGGFSINMGSFTASSTSDSTGNATGIPISSGSILPQSFTILPKLTGQVLGPFVIVLGSETAVDWLKHAYIGKFNNTKPNIYGRFYDVLAKDYYSNAFADQNLTKRLGLPVYALACLFIRASIQTYHMFLAAHFPSPLPNLATSISLDSDTASTTPATTAALAHIDKIFRRALGRSTFGGGAEAEQSSTWAWWSMDDLIAFSTMLVFFFIIYLLLLALKLVLGMMLLSVSRRRYKGMKERERAVVDTHGKRIGGWGTVEVDEDKRRWIYVDDEKGLEKIRERDRKAQQAAKDDKGSDYDKVMRYDMVAKRIW</sequence>
<feature type="compositionally biased region" description="Basic residues" evidence="6">
    <location>
        <begin position="459"/>
        <end position="469"/>
    </location>
</feature>
<feature type="region of interest" description="Disordered" evidence="6">
    <location>
        <begin position="143"/>
        <end position="283"/>
    </location>
</feature>
<feature type="compositionally biased region" description="Basic and acidic residues" evidence="6">
    <location>
        <begin position="166"/>
        <end position="175"/>
    </location>
</feature>
<protein>
    <recommendedName>
        <fullName evidence="10">DUF747-domain-containing protein</fullName>
    </recommendedName>
</protein>
<keyword evidence="3 7" id="KW-0812">Transmembrane</keyword>
<feature type="region of interest" description="Disordered" evidence="6">
    <location>
        <begin position="1"/>
        <end position="39"/>
    </location>
</feature>
<dbReference type="Pfam" id="PF05346">
    <property type="entry name" value="DUF747"/>
    <property type="match status" value="1"/>
</dbReference>
<feature type="region of interest" description="Disordered" evidence="6">
    <location>
        <begin position="408"/>
        <end position="469"/>
    </location>
</feature>
<keyword evidence="9" id="KW-1185">Reference proteome</keyword>